<comment type="caution">
    <text evidence="1">The sequence shown here is derived from an EMBL/GenBank/DDBJ whole genome shotgun (WGS) entry which is preliminary data.</text>
</comment>
<evidence type="ECO:0000313" key="1">
    <source>
        <dbReference type="EMBL" id="KAJ7985223.1"/>
    </source>
</evidence>
<proteinExistence type="predicted"/>
<reference evidence="1" key="1">
    <citation type="submission" date="2021-05" db="EMBL/GenBank/DDBJ databases">
        <authorList>
            <person name="Pan Q."/>
            <person name="Jouanno E."/>
            <person name="Zahm M."/>
            <person name="Klopp C."/>
            <person name="Cabau C."/>
            <person name="Louis A."/>
            <person name="Berthelot C."/>
            <person name="Parey E."/>
            <person name="Roest Crollius H."/>
            <person name="Montfort J."/>
            <person name="Robinson-Rechavi M."/>
            <person name="Bouchez O."/>
            <person name="Lampietro C."/>
            <person name="Lopez Roques C."/>
            <person name="Donnadieu C."/>
            <person name="Postlethwait J."/>
            <person name="Bobe J."/>
            <person name="Dillon D."/>
            <person name="Chandos A."/>
            <person name="von Hippel F."/>
            <person name="Guiguen Y."/>
        </authorList>
    </citation>
    <scope>NUCLEOTIDE SEQUENCE</scope>
    <source>
        <strain evidence="1">YG-Jan2019</strain>
    </source>
</reference>
<sequence>MAVITATASNQFMHESTSTHLITSPYYELTTTLDNSSNKSTVNGPHPYCRETQCLLNLVAGISAAVCFILLNLCILCLIKRRMNSASDNQLIGARTTLCQEETEVIYSTMVSRPEQRDWIRNENDCVYSHIKV</sequence>
<protein>
    <submittedName>
        <fullName evidence="1">Uncharacterized protein</fullName>
    </submittedName>
</protein>
<accession>A0ACC2F1E2</accession>
<organism evidence="1 2">
    <name type="scientific">Dallia pectoralis</name>
    <name type="common">Alaska blackfish</name>
    <dbReference type="NCBI Taxonomy" id="75939"/>
    <lineage>
        <taxon>Eukaryota</taxon>
        <taxon>Metazoa</taxon>
        <taxon>Chordata</taxon>
        <taxon>Craniata</taxon>
        <taxon>Vertebrata</taxon>
        <taxon>Euteleostomi</taxon>
        <taxon>Actinopterygii</taxon>
        <taxon>Neopterygii</taxon>
        <taxon>Teleostei</taxon>
        <taxon>Protacanthopterygii</taxon>
        <taxon>Esociformes</taxon>
        <taxon>Umbridae</taxon>
        <taxon>Dallia</taxon>
    </lineage>
</organism>
<evidence type="ECO:0000313" key="2">
    <source>
        <dbReference type="Proteomes" id="UP001157502"/>
    </source>
</evidence>
<name>A0ACC2F1E2_DALPE</name>
<keyword evidence="2" id="KW-1185">Reference proteome</keyword>
<dbReference type="Proteomes" id="UP001157502">
    <property type="component" value="Chromosome 36"/>
</dbReference>
<gene>
    <name evidence="1" type="ORF">DPEC_G00349860</name>
</gene>
<dbReference type="EMBL" id="CM055763">
    <property type="protein sequence ID" value="KAJ7985223.1"/>
    <property type="molecule type" value="Genomic_DNA"/>
</dbReference>